<dbReference type="PANTHER" id="PTHR10794:SF93">
    <property type="entry name" value="SERINE AMINOPEPTIDASE S33 DOMAIN-CONTAINING PROTEIN"/>
    <property type="match status" value="1"/>
</dbReference>
<evidence type="ECO:0000259" key="3">
    <source>
        <dbReference type="Pfam" id="PF12146"/>
    </source>
</evidence>
<dbReference type="SUPFAM" id="SSF53474">
    <property type="entry name" value="alpha/beta-Hydrolases"/>
    <property type="match status" value="1"/>
</dbReference>
<gene>
    <name evidence="4" type="ORF">ACFQ0F_02905</name>
</gene>
<accession>A0ABW3HFR2</accession>
<keyword evidence="4" id="KW-0378">Hydrolase</keyword>
<dbReference type="InterPro" id="IPR050960">
    <property type="entry name" value="AB_hydrolase_4_sf"/>
</dbReference>
<organism evidence="4 5">
    <name type="scientific">Paraperlucidibaca wandonensis</name>
    <dbReference type="NCBI Taxonomy" id="1268273"/>
    <lineage>
        <taxon>Bacteria</taxon>
        <taxon>Pseudomonadati</taxon>
        <taxon>Pseudomonadota</taxon>
        <taxon>Gammaproteobacteria</taxon>
        <taxon>Moraxellales</taxon>
        <taxon>Moraxellaceae</taxon>
        <taxon>Paraperlucidibaca</taxon>
    </lineage>
</organism>
<keyword evidence="5" id="KW-1185">Reference proteome</keyword>
<evidence type="ECO:0000256" key="1">
    <source>
        <dbReference type="ARBA" id="ARBA00010884"/>
    </source>
</evidence>
<name>A0ABW3HFR2_9GAMM</name>
<dbReference type="InterPro" id="IPR012020">
    <property type="entry name" value="ABHD4"/>
</dbReference>
<dbReference type="EMBL" id="JBHTIT010000001">
    <property type="protein sequence ID" value="MFD0949350.1"/>
    <property type="molecule type" value="Genomic_DNA"/>
</dbReference>
<dbReference type="InterPro" id="IPR022742">
    <property type="entry name" value="Hydrolase_4"/>
</dbReference>
<comment type="similarity">
    <text evidence="1">Belongs to the AB hydrolase superfamily. AB hydrolase 4 family.</text>
</comment>
<feature type="domain" description="Serine aminopeptidase S33" evidence="3">
    <location>
        <begin position="106"/>
        <end position="318"/>
    </location>
</feature>
<dbReference type="InterPro" id="IPR029058">
    <property type="entry name" value="AB_hydrolase_fold"/>
</dbReference>
<dbReference type="RefSeq" id="WP_379068956.1">
    <property type="nucleotide sequence ID" value="NZ_JBHTIT010000001.1"/>
</dbReference>
<dbReference type="Gene3D" id="3.40.50.1820">
    <property type="entry name" value="alpha/beta hydrolase"/>
    <property type="match status" value="1"/>
</dbReference>
<dbReference type="PIRSF" id="PIRSF005211">
    <property type="entry name" value="Ab_hydro_YheT"/>
    <property type="match status" value="1"/>
</dbReference>
<evidence type="ECO:0000313" key="5">
    <source>
        <dbReference type="Proteomes" id="UP001597044"/>
    </source>
</evidence>
<dbReference type="Proteomes" id="UP001597044">
    <property type="component" value="Unassembled WGS sequence"/>
</dbReference>
<protein>
    <submittedName>
        <fullName evidence="4">YheT family hydrolase</fullName>
    </submittedName>
</protein>
<feature type="region of interest" description="Disordered" evidence="2">
    <location>
        <begin position="1"/>
        <end position="24"/>
    </location>
</feature>
<reference evidence="5" key="1">
    <citation type="journal article" date="2019" name="Int. J. Syst. Evol. Microbiol.">
        <title>The Global Catalogue of Microorganisms (GCM) 10K type strain sequencing project: providing services to taxonomists for standard genome sequencing and annotation.</title>
        <authorList>
            <consortium name="The Broad Institute Genomics Platform"/>
            <consortium name="The Broad Institute Genome Sequencing Center for Infectious Disease"/>
            <person name="Wu L."/>
            <person name="Ma J."/>
        </authorList>
    </citation>
    <scope>NUCLEOTIDE SEQUENCE [LARGE SCALE GENOMIC DNA]</scope>
    <source>
        <strain evidence="5">CCUG 63419</strain>
    </source>
</reference>
<evidence type="ECO:0000256" key="2">
    <source>
        <dbReference type="SAM" id="MobiDB-lite"/>
    </source>
</evidence>
<dbReference type="GO" id="GO:0016787">
    <property type="term" value="F:hydrolase activity"/>
    <property type="evidence" value="ECO:0007669"/>
    <property type="project" value="UniProtKB-KW"/>
</dbReference>
<dbReference type="PANTHER" id="PTHR10794">
    <property type="entry name" value="ABHYDROLASE DOMAIN-CONTAINING PROTEIN"/>
    <property type="match status" value="1"/>
</dbReference>
<evidence type="ECO:0000313" key="4">
    <source>
        <dbReference type="EMBL" id="MFD0949350.1"/>
    </source>
</evidence>
<dbReference type="Pfam" id="PF12146">
    <property type="entry name" value="Hydrolase_4"/>
    <property type="match status" value="1"/>
</dbReference>
<proteinExistence type="inferred from homology"/>
<sequence>MTTAPAPRQVATRRSPPNRRPQVICHDNLSNSHIVSELQQLHEDFTPTPWLFNEHAQLIFHSLRKGGRRSQRGTLLYDHSEQLVMRDGGLTALYWCGHDLPPDTPTIVVLHTISGSPESMAELVRDLSQFTGWRVVLCLRRGHADLPLLTPRMSLFGCTDDLREQLAVIRVRLPESSLYAVGSSAGSGLLVRYLGEEGDAAPFCASFAYCPGYDTDTSFDHVHPRYSRIMAKKLVRQFITPNLERIAHMPTAQRLNAADDLAMLHRALYELAGHDDYAAYDRASNPMHVFANIRKPLMVLNAEDDPVCRIGNLEPWLDGMRQMPNIILVTTAEGSHCAHYEGWLARSWSAKLMSEYFQVMRGLSI</sequence>
<comment type="caution">
    <text evidence="4">The sequence shown here is derived from an EMBL/GenBank/DDBJ whole genome shotgun (WGS) entry which is preliminary data.</text>
</comment>